<keyword evidence="2" id="KW-1185">Reference proteome</keyword>
<proteinExistence type="predicted"/>
<name>A0A1N6QY68_9GAMM</name>
<accession>A0A1N6QY68</accession>
<dbReference type="Proteomes" id="UP000186895">
    <property type="component" value="Unassembled WGS sequence"/>
</dbReference>
<organism evidence="1 2">
    <name type="scientific">Marinobacterium stanieri</name>
    <dbReference type="NCBI Taxonomy" id="49186"/>
    <lineage>
        <taxon>Bacteria</taxon>
        <taxon>Pseudomonadati</taxon>
        <taxon>Pseudomonadota</taxon>
        <taxon>Gammaproteobacteria</taxon>
        <taxon>Oceanospirillales</taxon>
        <taxon>Oceanospirillaceae</taxon>
        <taxon>Marinobacterium</taxon>
    </lineage>
</organism>
<dbReference type="AlphaFoldDB" id="A0A1N6QY68"/>
<dbReference type="RefSeq" id="WP_244894333.1">
    <property type="nucleotide sequence ID" value="NZ_FTMN01000003.1"/>
</dbReference>
<dbReference type="EMBL" id="FTMN01000003">
    <property type="protein sequence ID" value="SIQ21561.1"/>
    <property type="molecule type" value="Genomic_DNA"/>
</dbReference>
<evidence type="ECO:0000313" key="2">
    <source>
        <dbReference type="Proteomes" id="UP000186895"/>
    </source>
</evidence>
<protein>
    <submittedName>
        <fullName evidence="1">Uncharacterized protein</fullName>
    </submittedName>
</protein>
<sequence>MDRQLEQAAAYVDAFSQKGDAAVKSLILEDIKLHLLGASLLVSKVPTSTRDEACRRVQDVAASRNSIIQFSGSEDTLDP</sequence>
<reference evidence="1 2" key="1">
    <citation type="submission" date="2017-01" db="EMBL/GenBank/DDBJ databases">
        <authorList>
            <person name="Mah S.A."/>
            <person name="Swanson W.J."/>
            <person name="Moy G.W."/>
            <person name="Vacquier V.D."/>
        </authorList>
    </citation>
    <scope>NUCLEOTIDE SEQUENCE [LARGE SCALE GENOMIC DNA]</scope>
    <source>
        <strain evidence="1 2">DSM 7027</strain>
    </source>
</reference>
<gene>
    <name evidence="1" type="ORF">SAMN05421647_1032</name>
</gene>
<dbReference type="STRING" id="49186.SAMN05421647_1032"/>
<evidence type="ECO:0000313" key="1">
    <source>
        <dbReference type="EMBL" id="SIQ21561.1"/>
    </source>
</evidence>